<sequence>MISGLPPSLPHILRTGPWLHMELHSRYWSGQVVCLHDLYDWSLLHQMVFICDPLVPAILKYSFVPTPGWWDITLLRAADGTRPCQTQTEAIRLCIMNISRILAEAVVKFEWHESGQVQYDLGPTSFILVPCPRFHVLVMKSRAEEGGSENRFAFCAKLTGATDE</sequence>
<gene>
    <name evidence="1" type="ORF">K466DRAFT_3562</name>
</gene>
<protein>
    <submittedName>
        <fullName evidence="1">Uncharacterized protein</fullName>
    </submittedName>
</protein>
<dbReference type="AlphaFoldDB" id="A0A5C3PYU7"/>
<evidence type="ECO:0000313" key="2">
    <source>
        <dbReference type="Proteomes" id="UP000308197"/>
    </source>
</evidence>
<dbReference type="EMBL" id="ML210963">
    <property type="protein sequence ID" value="TFK95024.1"/>
    <property type="molecule type" value="Genomic_DNA"/>
</dbReference>
<keyword evidence="2" id="KW-1185">Reference proteome</keyword>
<dbReference type="InParanoid" id="A0A5C3PYU7"/>
<organism evidence="1 2">
    <name type="scientific">Polyporus arcularius HHB13444</name>
    <dbReference type="NCBI Taxonomy" id="1314778"/>
    <lineage>
        <taxon>Eukaryota</taxon>
        <taxon>Fungi</taxon>
        <taxon>Dikarya</taxon>
        <taxon>Basidiomycota</taxon>
        <taxon>Agaricomycotina</taxon>
        <taxon>Agaricomycetes</taxon>
        <taxon>Polyporales</taxon>
        <taxon>Polyporaceae</taxon>
        <taxon>Polyporus</taxon>
    </lineage>
</organism>
<proteinExistence type="predicted"/>
<name>A0A5C3PYU7_9APHY</name>
<reference evidence="1 2" key="1">
    <citation type="journal article" date="2019" name="Nat. Ecol. Evol.">
        <title>Megaphylogeny resolves global patterns of mushroom evolution.</title>
        <authorList>
            <person name="Varga T."/>
            <person name="Krizsan K."/>
            <person name="Foldi C."/>
            <person name="Dima B."/>
            <person name="Sanchez-Garcia M."/>
            <person name="Sanchez-Ramirez S."/>
            <person name="Szollosi G.J."/>
            <person name="Szarkandi J.G."/>
            <person name="Papp V."/>
            <person name="Albert L."/>
            <person name="Andreopoulos W."/>
            <person name="Angelini C."/>
            <person name="Antonin V."/>
            <person name="Barry K.W."/>
            <person name="Bougher N.L."/>
            <person name="Buchanan P."/>
            <person name="Buyck B."/>
            <person name="Bense V."/>
            <person name="Catcheside P."/>
            <person name="Chovatia M."/>
            <person name="Cooper J."/>
            <person name="Damon W."/>
            <person name="Desjardin D."/>
            <person name="Finy P."/>
            <person name="Geml J."/>
            <person name="Haridas S."/>
            <person name="Hughes K."/>
            <person name="Justo A."/>
            <person name="Karasinski D."/>
            <person name="Kautmanova I."/>
            <person name="Kiss B."/>
            <person name="Kocsube S."/>
            <person name="Kotiranta H."/>
            <person name="LaButti K.M."/>
            <person name="Lechner B.E."/>
            <person name="Liimatainen K."/>
            <person name="Lipzen A."/>
            <person name="Lukacs Z."/>
            <person name="Mihaltcheva S."/>
            <person name="Morgado L.N."/>
            <person name="Niskanen T."/>
            <person name="Noordeloos M.E."/>
            <person name="Ohm R.A."/>
            <person name="Ortiz-Santana B."/>
            <person name="Ovrebo C."/>
            <person name="Racz N."/>
            <person name="Riley R."/>
            <person name="Savchenko A."/>
            <person name="Shiryaev A."/>
            <person name="Soop K."/>
            <person name="Spirin V."/>
            <person name="Szebenyi C."/>
            <person name="Tomsovsky M."/>
            <person name="Tulloss R.E."/>
            <person name="Uehling J."/>
            <person name="Grigoriev I.V."/>
            <person name="Vagvolgyi C."/>
            <person name="Papp T."/>
            <person name="Martin F.M."/>
            <person name="Miettinen O."/>
            <person name="Hibbett D.S."/>
            <person name="Nagy L.G."/>
        </authorList>
    </citation>
    <scope>NUCLEOTIDE SEQUENCE [LARGE SCALE GENOMIC DNA]</scope>
    <source>
        <strain evidence="1 2">HHB13444</strain>
    </source>
</reference>
<dbReference type="Proteomes" id="UP000308197">
    <property type="component" value="Unassembled WGS sequence"/>
</dbReference>
<evidence type="ECO:0000313" key="1">
    <source>
        <dbReference type="EMBL" id="TFK95024.1"/>
    </source>
</evidence>
<accession>A0A5C3PYU7</accession>